<feature type="region of interest" description="Disordered" evidence="1">
    <location>
        <begin position="1"/>
        <end position="29"/>
    </location>
</feature>
<reference evidence="3" key="1">
    <citation type="journal article" date="2020" name="New Phytol.">
        <title>Comparative genomics reveals dynamic genome evolution in host specialist ectomycorrhizal fungi.</title>
        <authorList>
            <person name="Lofgren L.A."/>
            <person name="Nguyen N.H."/>
            <person name="Vilgalys R."/>
            <person name="Ruytinx J."/>
            <person name="Liao H.L."/>
            <person name="Branco S."/>
            <person name="Kuo A."/>
            <person name="LaButti K."/>
            <person name="Lipzen A."/>
            <person name="Andreopoulos W."/>
            <person name="Pangilinan J."/>
            <person name="Riley R."/>
            <person name="Hundley H."/>
            <person name="Na H."/>
            <person name="Barry K."/>
            <person name="Grigoriev I.V."/>
            <person name="Stajich J.E."/>
            <person name="Kennedy P.G."/>
        </authorList>
    </citation>
    <scope>NUCLEOTIDE SEQUENCE</scope>
    <source>
        <strain evidence="3">S12</strain>
    </source>
</reference>
<dbReference type="InterPro" id="IPR001025">
    <property type="entry name" value="BAH_dom"/>
</dbReference>
<evidence type="ECO:0000259" key="2">
    <source>
        <dbReference type="PROSITE" id="PS51038"/>
    </source>
</evidence>
<comment type="caution">
    <text evidence="3">The sequence shown here is derived from an EMBL/GenBank/DDBJ whole genome shotgun (WGS) entry which is preliminary data.</text>
</comment>
<evidence type="ECO:0000313" key="3">
    <source>
        <dbReference type="EMBL" id="KAG1786394.1"/>
    </source>
</evidence>
<dbReference type="OrthoDB" id="2670640at2759"/>
<gene>
    <name evidence="3" type="ORF">HD556DRAFT_1449771</name>
</gene>
<feature type="domain" description="BAH" evidence="2">
    <location>
        <begin position="59"/>
        <end position="192"/>
    </location>
</feature>
<name>A0A9P7ADW3_9AGAM</name>
<dbReference type="InterPro" id="IPR043151">
    <property type="entry name" value="BAH_sf"/>
</dbReference>
<dbReference type="GeneID" id="64601406"/>
<dbReference type="Proteomes" id="UP000719766">
    <property type="component" value="Unassembled WGS sequence"/>
</dbReference>
<dbReference type="RefSeq" id="XP_041153848.1">
    <property type="nucleotide sequence ID" value="XM_041307642.1"/>
</dbReference>
<dbReference type="PROSITE" id="PS51038">
    <property type="entry name" value="BAH"/>
    <property type="match status" value="1"/>
</dbReference>
<keyword evidence="4" id="KW-1185">Reference proteome</keyword>
<dbReference type="AlphaFoldDB" id="A0A9P7ADW3"/>
<evidence type="ECO:0000313" key="4">
    <source>
        <dbReference type="Proteomes" id="UP000719766"/>
    </source>
</evidence>
<organism evidence="3 4">
    <name type="scientific">Suillus plorans</name>
    <dbReference type="NCBI Taxonomy" id="116603"/>
    <lineage>
        <taxon>Eukaryota</taxon>
        <taxon>Fungi</taxon>
        <taxon>Dikarya</taxon>
        <taxon>Basidiomycota</taxon>
        <taxon>Agaricomycotina</taxon>
        <taxon>Agaricomycetes</taxon>
        <taxon>Agaricomycetidae</taxon>
        <taxon>Boletales</taxon>
        <taxon>Suillineae</taxon>
        <taxon>Suillaceae</taxon>
        <taxon>Suillus</taxon>
    </lineage>
</organism>
<dbReference type="EMBL" id="JABBWE010000093">
    <property type="protein sequence ID" value="KAG1786394.1"/>
    <property type="molecule type" value="Genomic_DNA"/>
</dbReference>
<dbReference type="CDD" id="cd04370">
    <property type="entry name" value="BAH"/>
    <property type="match status" value="1"/>
</dbReference>
<evidence type="ECO:0000256" key="1">
    <source>
        <dbReference type="SAM" id="MobiDB-lite"/>
    </source>
</evidence>
<dbReference type="PANTHER" id="PTHR46364">
    <property type="entry name" value="OS08G0421900 PROTEIN"/>
    <property type="match status" value="1"/>
</dbReference>
<dbReference type="GO" id="GO:0003682">
    <property type="term" value="F:chromatin binding"/>
    <property type="evidence" value="ECO:0007669"/>
    <property type="project" value="InterPro"/>
</dbReference>
<accession>A0A9P7ADW3</accession>
<protein>
    <recommendedName>
        <fullName evidence="2">BAH domain-containing protein</fullName>
    </recommendedName>
</protein>
<proteinExistence type="predicted"/>
<sequence length="339" mass="39165">MSVRPSIISSVSHTGGRGRRTLPPMNSHPRLHKLRRCTSLEWMYDSNEDSDMSVDYCRLVIRVGDDVAIFPLDKRSVPTNDGSLPIMSYWYGKVEEIYLKTVKQKQDVWLNIRWYYRQVDLEDQGVNLAAFVGEYELILSDHTSIVDMHCIEDHATIIQYDEEDLAQPQIPGETLYYRWTVSMQFETHRNVIQLQGVHIENSQVSTRCSCDSCDHSFSSPYNLQRYCRTCQQWFNDTCLVAVAKKMERTLKMRLPSIYDAVEFDKEFLALLTTPIRRGGHFGVVGNGIILFQVKSLLEDALTLGRLPDGWMDRVQLMKLSSVDDAVPRYYCPVCKRVVV</sequence>
<dbReference type="Gene3D" id="2.30.30.490">
    <property type="match status" value="1"/>
</dbReference>